<dbReference type="InterPro" id="IPR009282">
    <property type="entry name" value="DUF937"/>
</dbReference>
<comment type="caution">
    <text evidence="2">The sequence shown here is derived from an EMBL/GenBank/DDBJ whole genome shotgun (WGS) entry which is preliminary data.</text>
</comment>
<keyword evidence="1" id="KW-1133">Transmembrane helix</keyword>
<reference evidence="2 3" key="1">
    <citation type="submission" date="2021-03" db="EMBL/GenBank/DDBJ databases">
        <authorList>
            <person name="Kim M.K."/>
        </authorList>
    </citation>
    <scope>NUCLEOTIDE SEQUENCE [LARGE SCALE GENOMIC DNA]</scope>
    <source>
        <strain evidence="2 3">BT442</strain>
    </source>
</reference>
<proteinExistence type="predicted"/>
<dbReference type="Proteomes" id="UP000664369">
    <property type="component" value="Unassembled WGS sequence"/>
</dbReference>
<keyword evidence="1" id="KW-0812">Transmembrane</keyword>
<evidence type="ECO:0000256" key="1">
    <source>
        <dbReference type="SAM" id="Phobius"/>
    </source>
</evidence>
<keyword evidence="3" id="KW-1185">Reference proteome</keyword>
<evidence type="ECO:0000313" key="2">
    <source>
        <dbReference type="EMBL" id="MBO2009092.1"/>
    </source>
</evidence>
<feature type="transmembrane region" description="Helical" evidence="1">
    <location>
        <begin position="209"/>
        <end position="230"/>
    </location>
</feature>
<name>A0ABS3QCX1_9BACT</name>
<organism evidence="2 3">
    <name type="scientific">Hymenobacter negativus</name>
    <dbReference type="NCBI Taxonomy" id="2795026"/>
    <lineage>
        <taxon>Bacteria</taxon>
        <taxon>Pseudomonadati</taxon>
        <taxon>Bacteroidota</taxon>
        <taxon>Cytophagia</taxon>
        <taxon>Cytophagales</taxon>
        <taxon>Hymenobacteraceae</taxon>
        <taxon>Hymenobacter</taxon>
    </lineage>
</organism>
<evidence type="ECO:0000313" key="3">
    <source>
        <dbReference type="Proteomes" id="UP000664369"/>
    </source>
</evidence>
<dbReference type="EMBL" id="JAGETZ010000003">
    <property type="protein sequence ID" value="MBO2009092.1"/>
    <property type="molecule type" value="Genomic_DNA"/>
</dbReference>
<keyword evidence="1" id="KW-0472">Membrane</keyword>
<protein>
    <submittedName>
        <fullName evidence="2">DUF937 domain-containing protein</fullName>
    </submittedName>
</protein>
<accession>A0ABS3QCX1</accession>
<dbReference type="Pfam" id="PF06078">
    <property type="entry name" value="DUF937"/>
    <property type="match status" value="1"/>
</dbReference>
<sequence length="269" mass="28330">MSVFLDNVRPIFPPVLSGHLAARMGESVKGMNRALQAAIPVMVSGLIANATTDKAQAFALCQQMQRSSYALHAGVTGTLAMLGDKAAPNSAMAGGSHLLKAAFGSSAQEIICALSNHAQVRPQAMREVLELVGATLLGALGQYASRQELDADGLVGMLMSLRGKAYAMLPSELKNLSVVLGLRSKSRWEVKLGPVTYLVARQTIGPHFWARWYITASLILIMAGVGVAAFKTFHPASTAQLPAQAAPHRPTGTMTIVAKGGRAPLLTGF</sequence>
<dbReference type="RefSeq" id="WP_208174715.1">
    <property type="nucleotide sequence ID" value="NZ_JAGETZ010000003.1"/>
</dbReference>
<gene>
    <name evidence="2" type="ORF">J4E00_08510</name>
</gene>